<dbReference type="InterPro" id="IPR050266">
    <property type="entry name" value="AB_hydrolase_sf"/>
</dbReference>
<protein>
    <submittedName>
        <fullName evidence="3">3-oxoadipate enol-lactonase</fullName>
        <ecNumber evidence="3">3.1.1.24</ecNumber>
    </submittedName>
</protein>
<evidence type="ECO:0000256" key="1">
    <source>
        <dbReference type="ARBA" id="ARBA00022801"/>
    </source>
</evidence>
<dbReference type="PRINTS" id="PR00111">
    <property type="entry name" value="ABHYDROLASE"/>
</dbReference>
<dbReference type="AlphaFoldDB" id="A0A7G5FDT3"/>
<dbReference type="GO" id="GO:0016020">
    <property type="term" value="C:membrane"/>
    <property type="evidence" value="ECO:0007669"/>
    <property type="project" value="TreeGrafter"/>
</dbReference>
<dbReference type="GO" id="GO:0042952">
    <property type="term" value="P:beta-ketoadipate pathway"/>
    <property type="evidence" value="ECO:0007669"/>
    <property type="project" value="InterPro"/>
</dbReference>
<accession>A0A7G5FDT3</accession>
<dbReference type="EC" id="3.1.1.24" evidence="3"/>
<dbReference type="InterPro" id="IPR029058">
    <property type="entry name" value="AB_hydrolase_fold"/>
</dbReference>
<dbReference type="PANTHER" id="PTHR43798:SF31">
    <property type="entry name" value="AB HYDROLASE SUPERFAMILY PROTEIN YCLE"/>
    <property type="match status" value="1"/>
</dbReference>
<dbReference type="NCBIfam" id="TIGR02427">
    <property type="entry name" value="protocat_pcaD"/>
    <property type="match status" value="1"/>
</dbReference>
<dbReference type="Gene3D" id="3.40.50.1820">
    <property type="entry name" value="alpha/beta hydrolase"/>
    <property type="match status" value="1"/>
</dbReference>
<dbReference type="InterPro" id="IPR026968">
    <property type="entry name" value="PcaD/CatD"/>
</dbReference>
<name>A0A7G5FDT3_9CORY</name>
<dbReference type="EMBL" id="CP059833">
    <property type="protein sequence ID" value="QMV84774.1"/>
    <property type="molecule type" value="Genomic_DNA"/>
</dbReference>
<sequence>MTTSSLHVREFGTAGVPLVLIGSLGSSIKMWLPQLDHFSASRRVIAIDLRGHGKSEIIPGSTTMAELADDVLAAVDAPVFDVMGLSLGGGIAQQIALSSPERVRRLVLVSTAPKFGESEAWAQKAADVRAGKLDELSQGTIERWFSPGWLQSHPASREYWRAMVADSPAEGYAAACTALAAFDTRELLQTIDKPTLVVAGTQDTSTPPEVVKQLADGIPGAQYHEFNPAAHLLNIERAEEFNSLVEEFLGEGS</sequence>
<evidence type="ECO:0000313" key="4">
    <source>
        <dbReference type="Proteomes" id="UP000515570"/>
    </source>
</evidence>
<dbReference type="InterPro" id="IPR000073">
    <property type="entry name" value="AB_hydrolase_1"/>
</dbReference>
<keyword evidence="4" id="KW-1185">Reference proteome</keyword>
<proteinExistence type="predicted"/>
<keyword evidence="1 3" id="KW-0378">Hydrolase</keyword>
<organism evidence="3 4">
    <name type="scientific">Corynebacterium hindlerae</name>
    <dbReference type="NCBI Taxonomy" id="699041"/>
    <lineage>
        <taxon>Bacteria</taxon>
        <taxon>Bacillati</taxon>
        <taxon>Actinomycetota</taxon>
        <taxon>Actinomycetes</taxon>
        <taxon>Mycobacteriales</taxon>
        <taxon>Corynebacteriaceae</taxon>
        <taxon>Corynebacterium</taxon>
    </lineage>
</organism>
<dbReference type="RefSeq" id="WP_182385581.1">
    <property type="nucleotide sequence ID" value="NZ_CP059833.1"/>
</dbReference>
<dbReference type="Pfam" id="PF00561">
    <property type="entry name" value="Abhydrolase_1"/>
    <property type="match status" value="1"/>
</dbReference>
<dbReference type="PANTHER" id="PTHR43798">
    <property type="entry name" value="MONOACYLGLYCEROL LIPASE"/>
    <property type="match status" value="1"/>
</dbReference>
<evidence type="ECO:0000259" key="2">
    <source>
        <dbReference type="Pfam" id="PF00561"/>
    </source>
</evidence>
<dbReference type="GO" id="GO:0047570">
    <property type="term" value="F:3-oxoadipate enol-lactonase activity"/>
    <property type="evidence" value="ECO:0007669"/>
    <property type="project" value="UniProtKB-EC"/>
</dbReference>
<dbReference type="Proteomes" id="UP000515570">
    <property type="component" value="Chromosome"/>
</dbReference>
<evidence type="ECO:0000313" key="3">
    <source>
        <dbReference type="EMBL" id="QMV84774.1"/>
    </source>
</evidence>
<reference evidence="3 4" key="1">
    <citation type="submission" date="2020-07" db="EMBL/GenBank/DDBJ databases">
        <title>non toxigenic Corynebacterium sp. nov from a clinical source.</title>
        <authorList>
            <person name="Bernier A.-M."/>
            <person name="Bernard K."/>
        </authorList>
    </citation>
    <scope>NUCLEOTIDE SEQUENCE [LARGE SCALE GENOMIC DNA]</scope>
    <source>
        <strain evidence="4">NML 93-0612</strain>
    </source>
</reference>
<gene>
    <name evidence="3" type="primary">pcaD</name>
    <name evidence="3" type="ORF">HW450_10590</name>
</gene>
<feature type="domain" description="AB hydrolase-1" evidence="2">
    <location>
        <begin position="17"/>
        <end position="237"/>
    </location>
</feature>
<dbReference type="SUPFAM" id="SSF53474">
    <property type="entry name" value="alpha/beta-Hydrolases"/>
    <property type="match status" value="1"/>
</dbReference>